<keyword evidence="7" id="KW-1185">Reference proteome</keyword>
<sequence>MKKYISIIEDNTIFRENIAAYIQQLDGYFLLGAYGCFETALEDFKSGNHADIVLMDIGLPGINGIDGTKIIKQQFPKTELIIVTVFEDSNMVFEALKAGACGYLTKSLGLPELNKALGDLKKGGAPMSNKIAKMVVESFQLNHQDTTLSKREKEVLTLLAKGKTYSTIAEELFVSKTTVRTHIRNIYQKLHVNSKAEAIQLANEKKMI</sequence>
<dbReference type="CDD" id="cd17535">
    <property type="entry name" value="REC_NarL-like"/>
    <property type="match status" value="1"/>
</dbReference>
<evidence type="ECO:0000313" key="7">
    <source>
        <dbReference type="Proteomes" id="UP000464657"/>
    </source>
</evidence>
<evidence type="ECO:0000313" key="6">
    <source>
        <dbReference type="EMBL" id="QHI37949.1"/>
    </source>
</evidence>
<accession>A0A7L4ZND5</accession>
<dbReference type="KEGG" id="kan:IMCC3317_33320"/>
<feature type="domain" description="Response regulatory" evidence="5">
    <location>
        <begin position="4"/>
        <end position="121"/>
    </location>
</feature>
<dbReference type="PROSITE" id="PS00622">
    <property type="entry name" value="HTH_LUXR_1"/>
    <property type="match status" value="1"/>
</dbReference>
<dbReference type="InterPro" id="IPR011006">
    <property type="entry name" value="CheY-like_superfamily"/>
</dbReference>
<dbReference type="InterPro" id="IPR000792">
    <property type="entry name" value="Tscrpt_reg_LuxR_C"/>
</dbReference>
<dbReference type="SMART" id="SM00421">
    <property type="entry name" value="HTH_LUXR"/>
    <property type="match status" value="1"/>
</dbReference>
<evidence type="ECO:0000259" key="5">
    <source>
        <dbReference type="PROSITE" id="PS50110"/>
    </source>
</evidence>
<dbReference type="InterPro" id="IPR016032">
    <property type="entry name" value="Sig_transdc_resp-reg_C-effctor"/>
</dbReference>
<evidence type="ECO:0000256" key="3">
    <source>
        <dbReference type="PROSITE-ProRule" id="PRU00169"/>
    </source>
</evidence>
<dbReference type="SUPFAM" id="SSF46894">
    <property type="entry name" value="C-terminal effector domain of the bipartite response regulators"/>
    <property type="match status" value="1"/>
</dbReference>
<dbReference type="Pfam" id="PF00196">
    <property type="entry name" value="GerE"/>
    <property type="match status" value="1"/>
</dbReference>
<dbReference type="GO" id="GO:0006355">
    <property type="term" value="P:regulation of DNA-templated transcription"/>
    <property type="evidence" value="ECO:0007669"/>
    <property type="project" value="InterPro"/>
</dbReference>
<dbReference type="Proteomes" id="UP000464657">
    <property type="component" value="Chromosome"/>
</dbReference>
<evidence type="ECO:0000259" key="4">
    <source>
        <dbReference type="PROSITE" id="PS50043"/>
    </source>
</evidence>
<dbReference type="InterPro" id="IPR039420">
    <property type="entry name" value="WalR-like"/>
</dbReference>
<dbReference type="CDD" id="cd06170">
    <property type="entry name" value="LuxR_C_like"/>
    <property type="match status" value="1"/>
</dbReference>
<feature type="domain" description="HTH luxR-type" evidence="4">
    <location>
        <begin position="141"/>
        <end position="206"/>
    </location>
</feature>
<keyword evidence="2" id="KW-0238">DNA-binding</keyword>
<dbReference type="Pfam" id="PF00072">
    <property type="entry name" value="Response_reg"/>
    <property type="match status" value="1"/>
</dbReference>
<dbReference type="PANTHER" id="PTHR43214">
    <property type="entry name" value="TWO-COMPONENT RESPONSE REGULATOR"/>
    <property type="match status" value="1"/>
</dbReference>
<dbReference type="InterPro" id="IPR058245">
    <property type="entry name" value="NreC/VraR/RcsB-like_REC"/>
</dbReference>
<dbReference type="PROSITE" id="PS50110">
    <property type="entry name" value="RESPONSE_REGULATORY"/>
    <property type="match status" value="1"/>
</dbReference>
<reference evidence="6 7" key="1">
    <citation type="journal article" date="2013" name="Int. J. Syst. Evol. Microbiol.">
        <title>Kordia antarctica sp. nov., isolated from Antarctic seawater.</title>
        <authorList>
            <person name="Baek K."/>
            <person name="Choi A."/>
            <person name="Kang I."/>
            <person name="Lee K."/>
            <person name="Cho J.C."/>
        </authorList>
    </citation>
    <scope>NUCLEOTIDE SEQUENCE [LARGE SCALE GENOMIC DNA]</scope>
    <source>
        <strain evidence="6 7">IMCC3317</strain>
    </source>
</reference>
<dbReference type="RefSeq" id="WP_160130529.1">
    <property type="nucleotide sequence ID" value="NZ_CP019288.1"/>
</dbReference>
<dbReference type="InterPro" id="IPR001789">
    <property type="entry name" value="Sig_transdc_resp-reg_receiver"/>
</dbReference>
<protein>
    <submittedName>
        <fullName evidence="6">Transcriptional regulatory protein DegU</fullName>
    </submittedName>
</protein>
<dbReference type="SMART" id="SM00448">
    <property type="entry name" value="REC"/>
    <property type="match status" value="1"/>
</dbReference>
<gene>
    <name evidence="6" type="primary">degU_4</name>
    <name evidence="6" type="ORF">IMCC3317_33320</name>
</gene>
<name>A0A7L4ZND5_9FLAO</name>
<organism evidence="6 7">
    <name type="scientific">Kordia antarctica</name>
    <dbReference type="NCBI Taxonomy" id="1218801"/>
    <lineage>
        <taxon>Bacteria</taxon>
        <taxon>Pseudomonadati</taxon>
        <taxon>Bacteroidota</taxon>
        <taxon>Flavobacteriia</taxon>
        <taxon>Flavobacteriales</taxon>
        <taxon>Flavobacteriaceae</taxon>
        <taxon>Kordia</taxon>
    </lineage>
</organism>
<dbReference type="PROSITE" id="PS50043">
    <property type="entry name" value="HTH_LUXR_2"/>
    <property type="match status" value="1"/>
</dbReference>
<dbReference type="PRINTS" id="PR00038">
    <property type="entry name" value="HTHLUXR"/>
</dbReference>
<dbReference type="GO" id="GO:0000160">
    <property type="term" value="P:phosphorelay signal transduction system"/>
    <property type="evidence" value="ECO:0007669"/>
    <property type="project" value="InterPro"/>
</dbReference>
<dbReference type="GO" id="GO:0003677">
    <property type="term" value="F:DNA binding"/>
    <property type="evidence" value="ECO:0007669"/>
    <property type="project" value="UniProtKB-KW"/>
</dbReference>
<dbReference type="OrthoDB" id="9797341at2"/>
<dbReference type="Gene3D" id="3.40.50.2300">
    <property type="match status" value="1"/>
</dbReference>
<evidence type="ECO:0000256" key="1">
    <source>
        <dbReference type="ARBA" id="ARBA00022553"/>
    </source>
</evidence>
<keyword evidence="1 3" id="KW-0597">Phosphoprotein</keyword>
<dbReference type="EMBL" id="CP019288">
    <property type="protein sequence ID" value="QHI37949.1"/>
    <property type="molecule type" value="Genomic_DNA"/>
</dbReference>
<feature type="modified residue" description="4-aspartylphosphate" evidence="3">
    <location>
        <position position="56"/>
    </location>
</feature>
<proteinExistence type="predicted"/>
<dbReference type="SUPFAM" id="SSF52172">
    <property type="entry name" value="CheY-like"/>
    <property type="match status" value="1"/>
</dbReference>
<evidence type="ECO:0000256" key="2">
    <source>
        <dbReference type="ARBA" id="ARBA00023125"/>
    </source>
</evidence>
<dbReference type="AlphaFoldDB" id="A0A7L4ZND5"/>